<dbReference type="EMBL" id="CP144754">
    <property type="protein sequence ID" value="WVZ99709.1"/>
    <property type="molecule type" value="Genomic_DNA"/>
</dbReference>
<reference evidence="1 2" key="1">
    <citation type="submission" date="2024-02" db="EMBL/GenBank/DDBJ databases">
        <title>High-quality chromosome-scale genome assembly of Pensacola bahiagrass (Paspalum notatum Flugge var. saurae).</title>
        <authorList>
            <person name="Vega J.M."/>
            <person name="Podio M."/>
            <person name="Orjuela J."/>
            <person name="Siena L.A."/>
            <person name="Pessino S.C."/>
            <person name="Combes M.C."/>
            <person name="Mariac C."/>
            <person name="Albertini E."/>
            <person name="Pupilli F."/>
            <person name="Ortiz J.P.A."/>
            <person name="Leblanc O."/>
        </authorList>
    </citation>
    <scope>NUCLEOTIDE SEQUENCE [LARGE SCALE GENOMIC DNA]</scope>
    <source>
        <strain evidence="1">R1</strain>
        <tissue evidence="1">Leaf</tissue>
    </source>
</reference>
<dbReference type="AlphaFoldDB" id="A0AAQ3UY01"/>
<name>A0AAQ3UY01_PASNO</name>
<organism evidence="1 2">
    <name type="scientific">Paspalum notatum var. saurae</name>
    <dbReference type="NCBI Taxonomy" id="547442"/>
    <lineage>
        <taxon>Eukaryota</taxon>
        <taxon>Viridiplantae</taxon>
        <taxon>Streptophyta</taxon>
        <taxon>Embryophyta</taxon>
        <taxon>Tracheophyta</taxon>
        <taxon>Spermatophyta</taxon>
        <taxon>Magnoliopsida</taxon>
        <taxon>Liliopsida</taxon>
        <taxon>Poales</taxon>
        <taxon>Poaceae</taxon>
        <taxon>PACMAD clade</taxon>
        <taxon>Panicoideae</taxon>
        <taxon>Andropogonodae</taxon>
        <taxon>Paspaleae</taxon>
        <taxon>Paspalinae</taxon>
        <taxon>Paspalum</taxon>
    </lineage>
</organism>
<evidence type="ECO:0000313" key="1">
    <source>
        <dbReference type="EMBL" id="WVZ99709.1"/>
    </source>
</evidence>
<dbReference type="Proteomes" id="UP001341281">
    <property type="component" value="Chromosome 10"/>
</dbReference>
<keyword evidence="2" id="KW-1185">Reference proteome</keyword>
<feature type="non-terminal residue" evidence="1">
    <location>
        <position position="1"/>
    </location>
</feature>
<protein>
    <submittedName>
        <fullName evidence="1">Uncharacterized protein</fullName>
    </submittedName>
</protein>
<sequence length="92" mass="9679">WVAILCIAGLAERGSPNRSPKQARNSTFHPSPTLLKNPFFLLSSLITGVHGGFSSYYSAAAAAATAASADGDLDIGVKSVLIGSRVFSKQRW</sequence>
<proteinExistence type="predicted"/>
<evidence type="ECO:0000313" key="2">
    <source>
        <dbReference type="Proteomes" id="UP001341281"/>
    </source>
</evidence>
<accession>A0AAQ3UY01</accession>
<gene>
    <name evidence="1" type="ORF">U9M48_044970</name>
</gene>